<dbReference type="GeneID" id="54298738"/>
<evidence type="ECO:0000259" key="2">
    <source>
        <dbReference type="Pfam" id="PF15055"/>
    </source>
</evidence>
<dbReference type="Proteomes" id="UP000799438">
    <property type="component" value="Unassembled WGS sequence"/>
</dbReference>
<dbReference type="OrthoDB" id="6604875at2759"/>
<name>A0A6A6B1F2_9PEZI</name>
<dbReference type="InterPro" id="IPR053092">
    <property type="entry name" value="Mitochondrial_unc_protein"/>
</dbReference>
<evidence type="ECO:0000313" key="4">
    <source>
        <dbReference type="Proteomes" id="UP000799438"/>
    </source>
</evidence>
<evidence type="ECO:0000256" key="1">
    <source>
        <dbReference type="SAM" id="MobiDB-lite"/>
    </source>
</evidence>
<sequence length="104" mass="11350">MASQDADLAAEAQRRLPSDQAPPLDKMLQREQRDFDDCLPCRTMGATAFIGLGVYSYVSGHHQLRQQHAALQASKTLFGLRARKASITGLSAVLVGMGVYRFVA</sequence>
<protein>
    <recommendedName>
        <fullName evidence="2">Distal membrane-arm assembly complex protein 1-like domain-containing protein</fullName>
    </recommendedName>
</protein>
<dbReference type="AlphaFoldDB" id="A0A6A6B1F2"/>
<dbReference type="RefSeq" id="XP_033392921.1">
    <property type="nucleotide sequence ID" value="XM_033541242.1"/>
</dbReference>
<gene>
    <name evidence="3" type="ORF">K452DRAFT_291742</name>
</gene>
<reference evidence="3" key="1">
    <citation type="journal article" date="2020" name="Stud. Mycol.">
        <title>101 Dothideomycetes genomes: a test case for predicting lifestyles and emergence of pathogens.</title>
        <authorList>
            <person name="Haridas S."/>
            <person name="Albert R."/>
            <person name="Binder M."/>
            <person name="Bloem J."/>
            <person name="Labutti K."/>
            <person name="Salamov A."/>
            <person name="Andreopoulos B."/>
            <person name="Baker S."/>
            <person name="Barry K."/>
            <person name="Bills G."/>
            <person name="Bluhm B."/>
            <person name="Cannon C."/>
            <person name="Castanera R."/>
            <person name="Culley D."/>
            <person name="Daum C."/>
            <person name="Ezra D."/>
            <person name="Gonzalez J."/>
            <person name="Henrissat B."/>
            <person name="Kuo A."/>
            <person name="Liang C."/>
            <person name="Lipzen A."/>
            <person name="Lutzoni F."/>
            <person name="Magnuson J."/>
            <person name="Mondo S."/>
            <person name="Nolan M."/>
            <person name="Ohm R."/>
            <person name="Pangilinan J."/>
            <person name="Park H.-J."/>
            <person name="Ramirez L."/>
            <person name="Alfaro M."/>
            <person name="Sun H."/>
            <person name="Tritt A."/>
            <person name="Yoshinaga Y."/>
            <person name="Zwiers L.-H."/>
            <person name="Turgeon B."/>
            <person name="Goodwin S."/>
            <person name="Spatafora J."/>
            <person name="Crous P."/>
            <person name="Grigoriev I."/>
        </authorList>
    </citation>
    <scope>NUCLEOTIDE SEQUENCE</scope>
    <source>
        <strain evidence="3">CBS 121167</strain>
    </source>
</reference>
<evidence type="ECO:0000313" key="3">
    <source>
        <dbReference type="EMBL" id="KAF2137203.1"/>
    </source>
</evidence>
<organism evidence="3 4">
    <name type="scientific">Aplosporella prunicola CBS 121167</name>
    <dbReference type="NCBI Taxonomy" id="1176127"/>
    <lineage>
        <taxon>Eukaryota</taxon>
        <taxon>Fungi</taxon>
        <taxon>Dikarya</taxon>
        <taxon>Ascomycota</taxon>
        <taxon>Pezizomycotina</taxon>
        <taxon>Dothideomycetes</taxon>
        <taxon>Dothideomycetes incertae sedis</taxon>
        <taxon>Botryosphaeriales</taxon>
        <taxon>Aplosporellaceae</taxon>
        <taxon>Aplosporella</taxon>
    </lineage>
</organism>
<proteinExistence type="predicted"/>
<dbReference type="InterPro" id="IPR028036">
    <property type="entry name" value="DMAC1-like_dom"/>
</dbReference>
<dbReference type="EMBL" id="ML995505">
    <property type="protein sequence ID" value="KAF2137203.1"/>
    <property type="molecule type" value="Genomic_DNA"/>
</dbReference>
<dbReference type="Pfam" id="PF15055">
    <property type="entry name" value="DMAC1_Dmo2"/>
    <property type="match status" value="1"/>
</dbReference>
<dbReference type="PANTHER" id="PTHR28048:SF1">
    <property type="entry name" value="ACR195WP"/>
    <property type="match status" value="1"/>
</dbReference>
<keyword evidence="4" id="KW-1185">Reference proteome</keyword>
<accession>A0A6A6B1F2</accession>
<feature type="region of interest" description="Disordered" evidence="1">
    <location>
        <begin position="1"/>
        <end position="26"/>
    </location>
</feature>
<dbReference type="PANTHER" id="PTHR28048">
    <property type="entry name" value="ACR195WP"/>
    <property type="match status" value="1"/>
</dbReference>
<feature type="domain" description="Distal membrane-arm assembly complex protein 1-like" evidence="2">
    <location>
        <begin position="37"/>
        <end position="68"/>
    </location>
</feature>